<feature type="domain" description="CCDC174 alpha/beta GRSR" evidence="3">
    <location>
        <begin position="131"/>
        <end position="160"/>
    </location>
</feature>
<dbReference type="Pfam" id="PF13300">
    <property type="entry name" value="DUF4078"/>
    <property type="match status" value="1"/>
</dbReference>
<evidence type="ECO:0000313" key="4">
    <source>
        <dbReference type="EMBL" id="GBP15213.1"/>
    </source>
</evidence>
<reference evidence="4 5" key="1">
    <citation type="journal article" date="2019" name="Commun. Biol.">
        <title>The bagworm genome reveals a unique fibroin gene that provides high tensile strength.</title>
        <authorList>
            <person name="Kono N."/>
            <person name="Nakamura H."/>
            <person name="Ohtoshi R."/>
            <person name="Tomita M."/>
            <person name="Numata K."/>
            <person name="Arakawa K."/>
        </authorList>
    </citation>
    <scope>NUCLEOTIDE SEQUENCE [LARGE SCALE GENOMIC DNA]</scope>
</reference>
<keyword evidence="5" id="KW-1185">Reference proteome</keyword>
<gene>
    <name evidence="4" type="primary">CCDC174</name>
    <name evidence="4" type="ORF">EVAR_92218_1</name>
</gene>
<comment type="caution">
    <text evidence="4">The sequence shown here is derived from an EMBL/GenBank/DDBJ whole genome shotgun (WGS) entry which is preliminary data.</text>
</comment>
<dbReference type="OrthoDB" id="333551at2759"/>
<accession>A0A4C1TL38</accession>
<dbReference type="GO" id="GO:0005634">
    <property type="term" value="C:nucleus"/>
    <property type="evidence" value="ECO:0007669"/>
    <property type="project" value="TreeGrafter"/>
</dbReference>
<feature type="compositionally biased region" description="Basic and acidic residues" evidence="2">
    <location>
        <begin position="384"/>
        <end position="402"/>
    </location>
</feature>
<evidence type="ECO:0000256" key="2">
    <source>
        <dbReference type="SAM" id="MobiDB-lite"/>
    </source>
</evidence>
<dbReference type="PANTHER" id="PTHR15885">
    <property type="entry name" value="COILED-COIL DOMAIN-CONTAINING PROTEIN 174"/>
    <property type="match status" value="1"/>
</dbReference>
<dbReference type="EMBL" id="BGZK01000070">
    <property type="protein sequence ID" value="GBP15213.1"/>
    <property type="molecule type" value="Genomic_DNA"/>
</dbReference>
<feature type="region of interest" description="Disordered" evidence="2">
    <location>
        <begin position="488"/>
        <end position="521"/>
    </location>
</feature>
<feature type="compositionally biased region" description="Basic and acidic residues" evidence="2">
    <location>
        <begin position="410"/>
        <end position="430"/>
    </location>
</feature>
<name>A0A4C1TL38_EUMVA</name>
<evidence type="ECO:0000256" key="1">
    <source>
        <dbReference type="ARBA" id="ARBA00023054"/>
    </source>
</evidence>
<protein>
    <submittedName>
        <fullName evidence="4">Coiled-coil domain-containing protein 174</fullName>
    </submittedName>
</protein>
<evidence type="ECO:0000259" key="3">
    <source>
        <dbReference type="Pfam" id="PF25449"/>
    </source>
</evidence>
<evidence type="ECO:0000313" key="5">
    <source>
        <dbReference type="Proteomes" id="UP000299102"/>
    </source>
</evidence>
<proteinExistence type="predicted"/>
<dbReference type="STRING" id="151549.A0A4C1TL38"/>
<feature type="compositionally biased region" description="Basic and acidic residues" evidence="2">
    <location>
        <begin position="28"/>
        <end position="54"/>
    </location>
</feature>
<feature type="region of interest" description="Disordered" evidence="2">
    <location>
        <begin position="17"/>
        <end position="54"/>
    </location>
</feature>
<dbReference type="InterPro" id="IPR057464">
    <property type="entry name" value="CCDC174_GRSR"/>
</dbReference>
<dbReference type="Proteomes" id="UP000299102">
    <property type="component" value="Unassembled WGS sequence"/>
</dbReference>
<dbReference type="Pfam" id="PF25449">
    <property type="entry name" value="CCDC174_GRSR"/>
    <property type="match status" value="1"/>
</dbReference>
<dbReference type="AlphaFoldDB" id="A0A4C1TL38"/>
<organism evidence="4 5">
    <name type="scientific">Eumeta variegata</name>
    <name type="common">Bagworm moth</name>
    <name type="synonym">Eumeta japonica</name>
    <dbReference type="NCBI Taxonomy" id="151549"/>
    <lineage>
        <taxon>Eukaryota</taxon>
        <taxon>Metazoa</taxon>
        <taxon>Ecdysozoa</taxon>
        <taxon>Arthropoda</taxon>
        <taxon>Hexapoda</taxon>
        <taxon>Insecta</taxon>
        <taxon>Pterygota</taxon>
        <taxon>Neoptera</taxon>
        <taxon>Endopterygota</taxon>
        <taxon>Lepidoptera</taxon>
        <taxon>Glossata</taxon>
        <taxon>Ditrysia</taxon>
        <taxon>Tineoidea</taxon>
        <taxon>Psychidae</taxon>
        <taxon>Oiketicinae</taxon>
        <taxon>Eumeta</taxon>
    </lineage>
</organism>
<feature type="region of interest" description="Disordered" evidence="2">
    <location>
        <begin position="384"/>
        <end position="442"/>
    </location>
</feature>
<dbReference type="PANTHER" id="PTHR15885:SF1">
    <property type="entry name" value="COILED-COIL DOMAIN-CONTAINING PROTEIN 174"/>
    <property type="match status" value="1"/>
</dbReference>
<feature type="region of interest" description="Disordered" evidence="2">
    <location>
        <begin position="320"/>
        <end position="345"/>
    </location>
</feature>
<dbReference type="InterPro" id="IPR025066">
    <property type="entry name" value="CCDC174-like"/>
</dbReference>
<keyword evidence="1" id="KW-0175">Coiled coil</keyword>
<sequence length="552" mass="65092">MLLSLKAELLKKQEEVLEKKQLPQNKLENFKPHLPQKTEKNDKPEKKSFRDNLKEVDTDELEACRKSKTALEKKAQLYEHLADSAGTSELEGRFLIDFNLKKKQEPSKSPSPEPEDVSFTVDEALEVNGDWMEFTDCLGRTRKCLKTDLELYKKRDQELMKSMKKYEEIYENDSEDKKPKIDIEKPELVQKTNDYLQSLREKWEQKEQELLAKDKDIHYQDLLFDEARLHGVSYYSFSTDETERRKQMAELIKTREETLKAQHEAEERRKKRDELIEARVAAARARRRVRAGLPPEDPNEKQKDYTACLLEFLTQQKNEADSKAKELERKEREEKEKERQKQREAFVREWDIGKEKLLEDEKKFRLMTQEEYVEQERSRRIEEFAPLKSTRNKDRKSDRNFDSKGNALESNKDESSTTKTWADVRPEADSKTQYNIEEDNPNKGLYFSSNTKLIRDNVYKNFVRPQDPVLIVNELDVGNMDMSDKAVKRKAETSSAEIPPPPTFDYYGPVSKQSRSHMPFHSNLQEAFEQGVQALETKEGKHKLSNQYDFTF</sequence>